<dbReference type="RefSeq" id="YP_009667377.1">
    <property type="nucleotide sequence ID" value="NC_043774.1"/>
</dbReference>
<dbReference type="PANTHER" id="PTHR13479">
    <property type="entry name" value="30S RIBOSOMAL PROTEIN S18"/>
    <property type="match status" value="1"/>
</dbReference>
<proteinExistence type="inferred from homology"/>
<keyword evidence="5 7" id="KW-0687">Ribonucleoprotein</keyword>
<evidence type="ECO:0000256" key="1">
    <source>
        <dbReference type="ARBA" id="ARBA00005589"/>
    </source>
</evidence>
<keyword evidence="4 7" id="KW-0689">Ribosomal protein</keyword>
<feature type="compositionally biased region" description="Basic residues" evidence="9">
    <location>
        <begin position="138"/>
        <end position="153"/>
    </location>
</feature>
<evidence type="ECO:0000256" key="5">
    <source>
        <dbReference type="ARBA" id="ARBA00023274"/>
    </source>
</evidence>
<dbReference type="SUPFAM" id="SSF46911">
    <property type="entry name" value="Ribosomal protein S18"/>
    <property type="match status" value="1"/>
</dbReference>
<dbReference type="InterPro" id="IPR001648">
    <property type="entry name" value="Ribosomal_bS18"/>
</dbReference>
<comment type="subunit">
    <text evidence="7">Part of the 30S ribosomal subunit.</text>
</comment>
<dbReference type="Pfam" id="PF01084">
    <property type="entry name" value="Ribosomal_S18"/>
    <property type="match status" value="1"/>
</dbReference>
<dbReference type="PANTHER" id="PTHR13479:SF40">
    <property type="entry name" value="SMALL RIBOSOMAL SUBUNIT PROTEIN BS18M"/>
    <property type="match status" value="1"/>
</dbReference>
<reference evidence="10" key="1">
    <citation type="submission" date="2016-12" db="EMBL/GenBank/DDBJ databases">
        <authorList>
            <person name="Wang Q."/>
            <person name="Wang J."/>
            <person name="Luo J."/>
            <person name="Yang Z."/>
            <person name="Zeng Y."/>
            <person name="Chen S."/>
            <person name="Cai Z."/>
            <person name="Wu Z."/>
            <person name="Li X."/>
        </authorList>
    </citation>
    <scope>NUCLEOTIDE SEQUENCE</scope>
</reference>
<dbReference type="FunFam" id="4.10.640.10:FF:000002">
    <property type="entry name" value="30S ribosomal protein S18, chloroplastic"/>
    <property type="match status" value="1"/>
</dbReference>
<dbReference type="GO" id="GO:0009507">
    <property type="term" value="C:chloroplast"/>
    <property type="evidence" value="ECO:0007669"/>
    <property type="project" value="UniProtKB-SubCell"/>
</dbReference>
<dbReference type="GO" id="GO:0003735">
    <property type="term" value="F:structural constituent of ribosome"/>
    <property type="evidence" value="ECO:0007669"/>
    <property type="project" value="InterPro"/>
</dbReference>
<dbReference type="EMBL" id="MN478365">
    <property type="protein sequence ID" value="QJR53062.1"/>
    <property type="molecule type" value="Genomic_DNA"/>
</dbReference>
<evidence type="ECO:0000256" key="2">
    <source>
        <dbReference type="ARBA" id="ARBA00022730"/>
    </source>
</evidence>
<accession>A0A4Y1KCG7</accession>
<comment type="subcellular location">
    <subcellularLocation>
        <location evidence="7">Plastid</location>
        <location evidence="7">Chloroplast</location>
    </subcellularLocation>
</comment>
<dbReference type="EMBL" id="KY399983">
    <property type="protein sequence ID" value="ATP74933.1"/>
    <property type="molecule type" value="Genomic_DNA"/>
</dbReference>
<sequence length="173" mass="21187">MKKSERLFRKYKKRIRRKYKRIRKYKRKQSFRRPSSPRRSGNRMDYRNISFICKFISEQGKILSRRVNRLTLKKQRLITLAIKQARILSLLPFVLNKEQQLKKEKFQFKKEEQLKKEKKYKRATKEKEFPKPSPHPKSSPHPKPSPHRGRRKTYQKDGILGERRTNYRKKTSS</sequence>
<evidence type="ECO:0000313" key="10">
    <source>
        <dbReference type="EMBL" id="ATP74933.1"/>
    </source>
</evidence>
<comment type="similarity">
    <text evidence="1 7 8">Belongs to the bacterial ribosomal protein bS18 family.</text>
</comment>
<dbReference type="GO" id="GO:0070181">
    <property type="term" value="F:small ribosomal subunit rRNA binding"/>
    <property type="evidence" value="ECO:0007669"/>
    <property type="project" value="TreeGrafter"/>
</dbReference>
<dbReference type="GO" id="GO:0005763">
    <property type="term" value="C:mitochondrial small ribosomal subunit"/>
    <property type="evidence" value="ECO:0007669"/>
    <property type="project" value="TreeGrafter"/>
</dbReference>
<name>A0A4Y1KCG7_9LILI</name>
<dbReference type="NCBIfam" id="TIGR00165">
    <property type="entry name" value="S18"/>
    <property type="match status" value="1"/>
</dbReference>
<keyword evidence="10" id="KW-0934">Plastid</keyword>
<gene>
    <name evidence="7 10" type="primary">rps18</name>
</gene>
<protein>
    <recommendedName>
        <fullName evidence="6 7">Small ribosomal subunit protein bS18c</fullName>
    </recommendedName>
</protein>
<evidence type="ECO:0000256" key="8">
    <source>
        <dbReference type="RuleBase" id="RU003910"/>
    </source>
</evidence>
<dbReference type="GeneID" id="40872298"/>
<evidence type="ECO:0000256" key="9">
    <source>
        <dbReference type="SAM" id="MobiDB-lite"/>
    </source>
</evidence>
<dbReference type="GO" id="GO:0006412">
    <property type="term" value="P:translation"/>
    <property type="evidence" value="ECO:0007669"/>
    <property type="project" value="UniProtKB-UniRule"/>
</dbReference>
<evidence type="ECO:0000256" key="7">
    <source>
        <dbReference type="HAMAP-Rule" id="MF_00270"/>
    </source>
</evidence>
<keyword evidence="3 7" id="KW-0694">RNA-binding</keyword>
<keyword evidence="2 7" id="KW-0699">rRNA-binding</keyword>
<dbReference type="PRINTS" id="PR00974">
    <property type="entry name" value="RIBOSOMALS18"/>
</dbReference>
<evidence type="ECO:0000256" key="3">
    <source>
        <dbReference type="ARBA" id="ARBA00022884"/>
    </source>
</evidence>
<geneLocation type="chloroplast" evidence="10"/>
<evidence type="ECO:0000256" key="4">
    <source>
        <dbReference type="ARBA" id="ARBA00022980"/>
    </source>
</evidence>
<keyword evidence="10" id="KW-0150">Chloroplast</keyword>
<organism evidence="10">
    <name type="scientific">Thalassia hemprichii</name>
    <dbReference type="NCBI Taxonomy" id="55496"/>
    <lineage>
        <taxon>Eukaryota</taxon>
        <taxon>Viridiplantae</taxon>
        <taxon>Streptophyta</taxon>
        <taxon>Embryophyta</taxon>
        <taxon>Tracheophyta</taxon>
        <taxon>Spermatophyta</taxon>
        <taxon>Magnoliopsida</taxon>
        <taxon>Liliopsida</taxon>
        <taxon>Hydrocharitaceae</taxon>
        <taxon>Thalassia</taxon>
    </lineage>
</organism>
<dbReference type="Gene3D" id="4.10.640.10">
    <property type="entry name" value="Ribosomal protein S18"/>
    <property type="match status" value="1"/>
</dbReference>
<dbReference type="InterPro" id="IPR036870">
    <property type="entry name" value="Ribosomal_bS18_sf"/>
</dbReference>
<feature type="region of interest" description="Disordered" evidence="9">
    <location>
        <begin position="105"/>
        <end position="173"/>
    </location>
</feature>
<dbReference type="HAMAP" id="MF_00270">
    <property type="entry name" value="Ribosomal_bS18"/>
    <property type="match status" value="1"/>
</dbReference>
<evidence type="ECO:0000313" key="11">
    <source>
        <dbReference type="EMBL" id="QJR53062.1"/>
    </source>
</evidence>
<dbReference type="AlphaFoldDB" id="A0A4Y1KCG7"/>
<feature type="compositionally biased region" description="Basic and acidic residues" evidence="9">
    <location>
        <begin position="105"/>
        <end position="115"/>
    </location>
</feature>
<reference evidence="11" key="2">
    <citation type="submission" date="2019-09" db="EMBL/GenBank/DDBJ databases">
        <title>The complete chloroplast genome of Thalassia hemprichii.</title>
        <authorList>
            <person name="Liu T."/>
            <person name="Wang X."/>
            <person name="Cui Y."/>
        </authorList>
    </citation>
    <scope>NUCLEOTIDE SEQUENCE</scope>
</reference>
<evidence type="ECO:0000256" key="6">
    <source>
        <dbReference type="ARBA" id="ARBA00035266"/>
    </source>
</evidence>